<proteinExistence type="predicted"/>
<evidence type="ECO:0000313" key="3">
    <source>
        <dbReference type="EMBL" id="POW05369.1"/>
    </source>
</evidence>
<keyword evidence="1" id="KW-0175">Coiled coil</keyword>
<feature type="compositionally biased region" description="Polar residues" evidence="2">
    <location>
        <begin position="505"/>
        <end position="514"/>
    </location>
</feature>
<evidence type="ECO:0000256" key="2">
    <source>
        <dbReference type="SAM" id="MobiDB-lite"/>
    </source>
</evidence>
<evidence type="ECO:0000313" key="4">
    <source>
        <dbReference type="Proteomes" id="UP000238274"/>
    </source>
</evidence>
<evidence type="ECO:0008006" key="5">
    <source>
        <dbReference type="Google" id="ProtNLM"/>
    </source>
</evidence>
<feature type="compositionally biased region" description="Basic and acidic residues" evidence="2">
    <location>
        <begin position="488"/>
        <end position="498"/>
    </location>
</feature>
<dbReference type="EMBL" id="PKSM01000172">
    <property type="protein sequence ID" value="POW05369.1"/>
    <property type="molecule type" value="Genomic_DNA"/>
</dbReference>
<accession>A0A2S4V758</accession>
<dbReference type="VEuPathDB" id="FungiDB:PSTT_01533"/>
<feature type="region of interest" description="Disordered" evidence="2">
    <location>
        <begin position="461"/>
        <end position="514"/>
    </location>
</feature>
<keyword evidence="4" id="KW-1185">Reference proteome</keyword>
<feature type="coiled-coil region" evidence="1">
    <location>
        <begin position="65"/>
        <end position="92"/>
    </location>
</feature>
<dbReference type="Proteomes" id="UP000238274">
    <property type="component" value="Unassembled WGS sequence"/>
</dbReference>
<dbReference type="VEuPathDB" id="FungiDB:PSTT_04483"/>
<gene>
    <name evidence="3" type="ORF">PSHT_10832</name>
</gene>
<comment type="caution">
    <text evidence="3">The sequence shown here is derived from an EMBL/GenBank/DDBJ whole genome shotgun (WGS) entry which is preliminary data.</text>
</comment>
<dbReference type="AlphaFoldDB" id="A0A2S4V758"/>
<evidence type="ECO:0000256" key="1">
    <source>
        <dbReference type="SAM" id="Coils"/>
    </source>
</evidence>
<dbReference type="VEuPathDB" id="FungiDB:PSHT_10832"/>
<name>A0A2S4V758_9BASI</name>
<reference evidence="4" key="2">
    <citation type="journal article" date="2018" name="BMC Genomics">
        <title>Genomic insights into host adaptation between the wheat stripe rust pathogen (Puccinia striiformis f. sp. tritici) and the barley stripe rust pathogen (Puccinia striiformis f. sp. hordei).</title>
        <authorList>
            <person name="Xia C."/>
            <person name="Wang M."/>
            <person name="Yin C."/>
            <person name="Cornejo O.E."/>
            <person name="Hulbert S.H."/>
            <person name="Chen X."/>
        </authorList>
    </citation>
    <scope>NUCLEOTIDE SEQUENCE [LARGE SCALE GENOMIC DNA]</scope>
    <source>
        <strain evidence="4">93TX-2</strain>
    </source>
</reference>
<organism evidence="3 4">
    <name type="scientific">Puccinia striiformis</name>
    <dbReference type="NCBI Taxonomy" id="27350"/>
    <lineage>
        <taxon>Eukaryota</taxon>
        <taxon>Fungi</taxon>
        <taxon>Dikarya</taxon>
        <taxon>Basidiomycota</taxon>
        <taxon>Pucciniomycotina</taxon>
        <taxon>Pucciniomycetes</taxon>
        <taxon>Pucciniales</taxon>
        <taxon>Pucciniaceae</taxon>
        <taxon>Puccinia</taxon>
    </lineage>
</organism>
<reference evidence="3 4" key="1">
    <citation type="submission" date="2017-12" db="EMBL/GenBank/DDBJ databases">
        <title>Gene loss provides genomic basis for host adaptation in cereal stripe rust fungi.</title>
        <authorList>
            <person name="Xia C."/>
        </authorList>
    </citation>
    <scope>NUCLEOTIDE SEQUENCE [LARGE SCALE GENOMIC DNA]</scope>
    <source>
        <strain evidence="3 4">93TX-2</strain>
    </source>
</reference>
<protein>
    <recommendedName>
        <fullName evidence="5">Retrotransposon gag domain-containing protein</fullName>
    </recommendedName>
</protein>
<reference evidence="4" key="3">
    <citation type="journal article" date="2018" name="Mol. Plant Microbe Interact.">
        <title>Genome sequence resources for the wheat stripe rust pathogen (Puccinia striiformis f. sp. tritici) and the barley stripe rust pathogen (Puccinia striiformis f. sp. hordei).</title>
        <authorList>
            <person name="Xia C."/>
            <person name="Wang M."/>
            <person name="Yin C."/>
            <person name="Cornejo O.E."/>
            <person name="Hulbert S.H."/>
            <person name="Chen X."/>
        </authorList>
    </citation>
    <scope>NUCLEOTIDE SEQUENCE [LARGE SCALE GENOMIC DNA]</scope>
    <source>
        <strain evidence="4">93TX-2</strain>
    </source>
</reference>
<sequence length="561" mass="62106">MSYSVQIYEKWALDTSLWVHSALINLTTSTTPNSPAQNPPPIAEPGVSTLLSGLQMDDPDRDVVANRHLQLIANLEAQVRQNEETIRKQSRDIKTLNSLLPLATEFSNHKSTNLQELLQIRSGVDVLNNSIDVRLSRLENFGTQPAVKPEPPYHQHIFFSGSMKEVSRFNSTMRDTFARLPGHFSGEKHKILYIIGYFRASKDNSSDDCASDVWWRGLLATNAGMQGLNTKKASALDTFVLPELLTSEGFLEAINNQWPNVTEAEDNWKAFESLRQGSTSIGDFNSAFNTVYLQLGINLEPKVVCDYYDKAVNEGISNLASVRGGWAGEEDIKKKQKIAVAISREPVGLSIVNQMVNQKKPLPTRPNQILPLKRPIHTAKLSPGVPMDLDSVSGIVFSWPLFKDVCKEHAICIHCGEDWDKVHKTTRSCPAGIAGKLTDSAARALWIDWGGISDFTEAGVSKWSPEHRRSKPSVTPSSITPFAKGKKRESISEVDIHPNNKKKTPATSPVTSMVPEASTSAPVVQDGPYPFGLDSVSLDALSYADMCLHRQLMDEDLMDQE</sequence>